<evidence type="ECO:0000259" key="2">
    <source>
        <dbReference type="Pfam" id="PF08818"/>
    </source>
</evidence>
<feature type="region of interest" description="Disordered" evidence="1">
    <location>
        <begin position="1"/>
        <end position="20"/>
    </location>
</feature>
<proteinExistence type="predicted"/>
<dbReference type="EMBL" id="JBHSSW010000012">
    <property type="protein sequence ID" value="MFC6198574.1"/>
    <property type="molecule type" value="Genomic_DNA"/>
</dbReference>
<keyword evidence="4" id="KW-1185">Reference proteome</keyword>
<dbReference type="Gene3D" id="3.90.1150.200">
    <property type="match status" value="1"/>
</dbReference>
<evidence type="ECO:0000313" key="3">
    <source>
        <dbReference type="EMBL" id="MFC6198574.1"/>
    </source>
</evidence>
<organism evidence="3 4">
    <name type="scientific">Ponticaulis profundi</name>
    <dbReference type="NCBI Taxonomy" id="2665222"/>
    <lineage>
        <taxon>Bacteria</taxon>
        <taxon>Pseudomonadati</taxon>
        <taxon>Pseudomonadota</taxon>
        <taxon>Alphaproteobacteria</taxon>
        <taxon>Hyphomonadales</taxon>
        <taxon>Hyphomonadaceae</taxon>
        <taxon>Ponticaulis</taxon>
    </lineage>
</organism>
<name>A0ABW1SBH0_9PROT</name>
<dbReference type="Pfam" id="PF08818">
    <property type="entry name" value="DUF1801"/>
    <property type="match status" value="1"/>
</dbReference>
<sequence>MTEQPKLLSGDNPQIPKGEGQAPVTAYLNAVPGWKQSVCRKLDELIVAEVPEVRKAVKWNTPLYGMDGTTWFTAFRCTTNYVKITFFQGSDIDPVPPETSTQPNVRYAHIREQDAIDEGLLRSWFSQASALPGEKM</sequence>
<gene>
    <name evidence="3" type="ORF">ACFQDM_10800</name>
</gene>
<dbReference type="Proteomes" id="UP001596303">
    <property type="component" value="Unassembled WGS sequence"/>
</dbReference>
<feature type="domain" description="YdhG-like" evidence="2">
    <location>
        <begin position="35"/>
        <end position="128"/>
    </location>
</feature>
<protein>
    <submittedName>
        <fullName evidence="3">DUF1801 domain-containing protein</fullName>
    </submittedName>
</protein>
<comment type="caution">
    <text evidence="3">The sequence shown here is derived from an EMBL/GenBank/DDBJ whole genome shotgun (WGS) entry which is preliminary data.</text>
</comment>
<reference evidence="4" key="1">
    <citation type="journal article" date="2019" name="Int. J. Syst. Evol. Microbiol.">
        <title>The Global Catalogue of Microorganisms (GCM) 10K type strain sequencing project: providing services to taxonomists for standard genome sequencing and annotation.</title>
        <authorList>
            <consortium name="The Broad Institute Genomics Platform"/>
            <consortium name="The Broad Institute Genome Sequencing Center for Infectious Disease"/>
            <person name="Wu L."/>
            <person name="Ma J."/>
        </authorList>
    </citation>
    <scope>NUCLEOTIDE SEQUENCE [LARGE SCALE GENOMIC DNA]</scope>
    <source>
        <strain evidence="4">CGMCC-1.15741</strain>
    </source>
</reference>
<dbReference type="InterPro" id="IPR014922">
    <property type="entry name" value="YdhG-like"/>
</dbReference>
<dbReference type="RefSeq" id="WP_377378899.1">
    <property type="nucleotide sequence ID" value="NZ_JBHSSW010000012.1"/>
</dbReference>
<accession>A0ABW1SBH0</accession>
<dbReference type="SUPFAM" id="SSF159888">
    <property type="entry name" value="YdhG-like"/>
    <property type="match status" value="1"/>
</dbReference>
<evidence type="ECO:0000313" key="4">
    <source>
        <dbReference type="Proteomes" id="UP001596303"/>
    </source>
</evidence>
<evidence type="ECO:0000256" key="1">
    <source>
        <dbReference type="SAM" id="MobiDB-lite"/>
    </source>
</evidence>